<sequence>MGDSVVMYLSFDKNMLANDYVNPKWSEETKGKIIETIAKQEQQEKEKVQPNAFEEAANPFGFGGGRIRVQKKDEPVNKALAKFHQDSGFLDVMSYSHSVGQRNSWGRRASRYKRLAPQDDDDEHGADFTVTLYENYLAPIFQGMCVGKEVIQQAVIRHYGFDDKKRTFGFREYELGFVTVSNKSVSGGTGGSPVQTLSLTPTVITTSVVSFDVDTGKEIEYSTSTLDYKFKDRCKRTILPIDPSNPLILDDTKEETKQILKDRNIDYTVNDGPSTTTILVGNQLKDFKIYRRLKVDPSINIDDLTTKIAELLGKEKTTIKGLLNTATQICLEPSFKLEEDTVIDPIFV</sequence>
<dbReference type="GeneID" id="14870773"/>
<accession>F4Q0L5</accession>
<evidence type="ECO:0000313" key="2">
    <source>
        <dbReference type="Proteomes" id="UP000007797"/>
    </source>
</evidence>
<dbReference type="Gene3D" id="2.30.110.20">
    <property type="entry name" value="Hcp1-like"/>
    <property type="match status" value="1"/>
</dbReference>
<dbReference type="SUPFAM" id="SSF141452">
    <property type="entry name" value="Hcp1-like"/>
    <property type="match status" value="1"/>
</dbReference>
<dbReference type="InterPro" id="IPR053165">
    <property type="entry name" value="HSI-I_assembly_Hcp1"/>
</dbReference>
<keyword evidence="2" id="KW-1185">Reference proteome</keyword>
<dbReference type="EMBL" id="GL883018">
    <property type="protein sequence ID" value="EGG18366.1"/>
    <property type="molecule type" value="Genomic_DNA"/>
</dbReference>
<dbReference type="RefSeq" id="XP_004366270.1">
    <property type="nucleotide sequence ID" value="XM_004366213.1"/>
</dbReference>
<gene>
    <name evidence="1" type="ORF">DFA_03860</name>
</gene>
<evidence type="ECO:0000313" key="1">
    <source>
        <dbReference type="EMBL" id="EGG18366.1"/>
    </source>
</evidence>
<reference evidence="2" key="1">
    <citation type="journal article" date="2011" name="Genome Res.">
        <title>Phylogeny-wide analysis of social amoeba genomes highlights ancient origins for complex intercellular communication.</title>
        <authorList>
            <person name="Heidel A.J."/>
            <person name="Lawal H.M."/>
            <person name="Felder M."/>
            <person name="Schilde C."/>
            <person name="Helps N.R."/>
            <person name="Tunggal B."/>
            <person name="Rivero F."/>
            <person name="John U."/>
            <person name="Schleicher M."/>
            <person name="Eichinger L."/>
            <person name="Platzer M."/>
            <person name="Noegel A.A."/>
            <person name="Schaap P."/>
            <person name="Gloeckner G."/>
        </authorList>
    </citation>
    <scope>NUCLEOTIDE SEQUENCE [LARGE SCALE GENOMIC DNA]</scope>
    <source>
        <strain evidence="2">SH3</strain>
    </source>
</reference>
<dbReference type="PANTHER" id="PTHR36152:SF1">
    <property type="entry name" value="UBIQUITIN-LIKE DOMAIN-CONTAINING PROTEIN"/>
    <property type="match status" value="1"/>
</dbReference>
<proteinExistence type="predicted"/>
<dbReference type="Proteomes" id="UP000007797">
    <property type="component" value="Unassembled WGS sequence"/>
</dbReference>
<dbReference type="KEGG" id="dfa:DFA_03860"/>
<dbReference type="InterPro" id="IPR036624">
    <property type="entry name" value="Hcp1-lik_sf"/>
</dbReference>
<name>F4Q0L5_CACFS</name>
<dbReference type="AlphaFoldDB" id="F4Q0L5"/>
<dbReference type="PANTHER" id="PTHR36152">
    <property type="entry name" value="CYTOPLASMIC PROTEIN-RELATED"/>
    <property type="match status" value="1"/>
</dbReference>
<protein>
    <submittedName>
        <fullName evidence="1">Uncharacterized protein</fullName>
    </submittedName>
</protein>
<organism evidence="1 2">
    <name type="scientific">Cavenderia fasciculata</name>
    <name type="common">Slime mold</name>
    <name type="synonym">Dictyostelium fasciculatum</name>
    <dbReference type="NCBI Taxonomy" id="261658"/>
    <lineage>
        <taxon>Eukaryota</taxon>
        <taxon>Amoebozoa</taxon>
        <taxon>Evosea</taxon>
        <taxon>Eumycetozoa</taxon>
        <taxon>Dictyostelia</taxon>
        <taxon>Acytosteliales</taxon>
        <taxon>Cavenderiaceae</taxon>
        <taxon>Cavenderia</taxon>
    </lineage>
</organism>